<keyword evidence="1" id="KW-0812">Transmembrane</keyword>
<keyword evidence="1" id="KW-1133">Transmembrane helix</keyword>
<evidence type="ECO:0000313" key="4">
    <source>
        <dbReference type="Proteomes" id="UP000324585"/>
    </source>
</evidence>
<accession>A0A5J4YY45</accession>
<sequence>MKTKECAKWQGCGLGHCRVSPHGPAQSLAMGLRAAGFQHELVFATLMAVGVLLILFVNRPLSLERSGQCRRRLVQRHASAMFVHATDLHIQSHELDGGLSIRNFRDLVDLCSQRIQPTGVLLGGDLVNAKALPLRWPGVLGKRSHQDEAEWMQYVALRKRLHNVLEARGNHDSLGVPHWMSDTDFFSRYATNEPAATSTSRRLHYRIMSASDNTHFLMIALHAPADPGFHAPLNFFGHVETETLRELEELVNRARSGHFVAKGVAEDHVEVDIASIVLLSHFPPSILSFDSSDARERFMKLDVDIRLSGHLHSLLGIAPNGMRAQTRRLCTSPAFEVTTQELQYQEEMEAPSVWLQEMYRILIWRGGMWQYVLCQLRETCMFAHVEDPVGDGERHLVSVRISVIHPLSSEELAEAELEVFIQAPGQEDEYIGQAILSESNPYAIYTLVVEPTKYPRGRLTLIVRDSTVQVCFSDCGNDIGMSHVEQLVHGFHHFLLYSNFVRVFVQLCYFCLFAGLGVLVLSLRASEYAPSAVGRRVRLFLVVFTLVLACGPLLIVPHMLDGEHIGQHLVTLYGTFSPEPGRLVHARFDIHLHVLFWLAGGYFPSLWLCTRMPIERGLQKGASHTLRRVISVTLALLALRSTWALVREFCGAYGVASCAASPLVTGSIAVVGMALHSLALAWLAAANHHTTKAK</sequence>
<feature type="transmembrane region" description="Helical" evidence="1">
    <location>
        <begin position="666"/>
        <end position="685"/>
    </location>
</feature>
<protein>
    <submittedName>
        <fullName evidence="3">Putative metallophosphoesterase</fullName>
    </submittedName>
</protein>
<feature type="transmembrane region" description="Helical" evidence="1">
    <location>
        <begin position="503"/>
        <end position="525"/>
    </location>
</feature>
<dbReference type="EMBL" id="VRMN01000003">
    <property type="protein sequence ID" value="KAA8496058.1"/>
    <property type="molecule type" value="Genomic_DNA"/>
</dbReference>
<organism evidence="3 4">
    <name type="scientific">Porphyridium purpureum</name>
    <name type="common">Red alga</name>
    <name type="synonym">Porphyridium cruentum</name>
    <dbReference type="NCBI Taxonomy" id="35688"/>
    <lineage>
        <taxon>Eukaryota</taxon>
        <taxon>Rhodophyta</taxon>
        <taxon>Bangiophyceae</taxon>
        <taxon>Porphyridiales</taxon>
        <taxon>Porphyridiaceae</taxon>
        <taxon>Porphyridium</taxon>
    </lineage>
</organism>
<name>A0A5J4YY45_PORPP</name>
<dbReference type="InterPro" id="IPR029052">
    <property type="entry name" value="Metallo-depent_PP-like"/>
</dbReference>
<evidence type="ECO:0000259" key="2">
    <source>
        <dbReference type="Pfam" id="PF00149"/>
    </source>
</evidence>
<dbReference type="InterPro" id="IPR004843">
    <property type="entry name" value="Calcineurin-like_PHP"/>
</dbReference>
<keyword evidence="1" id="KW-0472">Membrane</keyword>
<dbReference type="PANTHER" id="PTHR14795">
    <property type="entry name" value="HELICASE RELATED"/>
    <property type="match status" value="1"/>
</dbReference>
<evidence type="ECO:0000256" key="1">
    <source>
        <dbReference type="SAM" id="Phobius"/>
    </source>
</evidence>
<dbReference type="GO" id="GO:0016787">
    <property type="term" value="F:hydrolase activity"/>
    <property type="evidence" value="ECO:0007669"/>
    <property type="project" value="InterPro"/>
</dbReference>
<reference evidence="4" key="1">
    <citation type="journal article" date="2019" name="Nat. Commun.">
        <title>Expansion of phycobilisome linker gene families in mesophilic red algae.</title>
        <authorList>
            <person name="Lee J."/>
            <person name="Kim D."/>
            <person name="Bhattacharya D."/>
            <person name="Yoon H.S."/>
        </authorList>
    </citation>
    <scope>NUCLEOTIDE SEQUENCE [LARGE SCALE GENOMIC DNA]</scope>
    <source>
        <strain evidence="4">CCMP 1328</strain>
    </source>
</reference>
<feature type="transmembrane region" description="Helical" evidence="1">
    <location>
        <begin position="629"/>
        <end position="646"/>
    </location>
</feature>
<dbReference type="PANTHER" id="PTHR14795:SF0">
    <property type="entry name" value="TRANSMEMBRANE PROTEIN 62"/>
    <property type="match status" value="1"/>
</dbReference>
<evidence type="ECO:0000313" key="3">
    <source>
        <dbReference type="EMBL" id="KAA8496058.1"/>
    </source>
</evidence>
<feature type="transmembrane region" description="Helical" evidence="1">
    <location>
        <begin position="590"/>
        <end position="609"/>
    </location>
</feature>
<comment type="caution">
    <text evidence="3">The sequence shown here is derived from an EMBL/GenBank/DDBJ whole genome shotgun (WGS) entry which is preliminary data.</text>
</comment>
<dbReference type="Pfam" id="PF00149">
    <property type="entry name" value="Metallophos"/>
    <property type="match status" value="1"/>
</dbReference>
<feature type="transmembrane region" description="Helical" evidence="1">
    <location>
        <begin position="41"/>
        <end position="61"/>
    </location>
</feature>
<proteinExistence type="predicted"/>
<gene>
    <name evidence="3" type="ORF">FVE85_2213</name>
</gene>
<dbReference type="SUPFAM" id="SSF56300">
    <property type="entry name" value="Metallo-dependent phosphatases"/>
    <property type="match status" value="1"/>
</dbReference>
<dbReference type="OrthoDB" id="27234at2759"/>
<feature type="transmembrane region" description="Helical" evidence="1">
    <location>
        <begin position="537"/>
        <end position="560"/>
    </location>
</feature>
<dbReference type="AlphaFoldDB" id="A0A5J4YY45"/>
<feature type="domain" description="Calcineurin-like phosphoesterase" evidence="2">
    <location>
        <begin position="82"/>
        <end position="313"/>
    </location>
</feature>
<dbReference type="Proteomes" id="UP000324585">
    <property type="component" value="Unassembled WGS sequence"/>
</dbReference>
<dbReference type="Gene3D" id="3.60.21.10">
    <property type="match status" value="1"/>
</dbReference>
<keyword evidence="4" id="KW-1185">Reference proteome</keyword>